<evidence type="ECO:0000313" key="3">
    <source>
        <dbReference type="Proteomes" id="UP000590511"/>
    </source>
</evidence>
<organism evidence="2 3">
    <name type="scientific">Actinoplanes lobatus</name>
    <dbReference type="NCBI Taxonomy" id="113568"/>
    <lineage>
        <taxon>Bacteria</taxon>
        <taxon>Bacillati</taxon>
        <taxon>Actinomycetota</taxon>
        <taxon>Actinomycetes</taxon>
        <taxon>Micromonosporales</taxon>
        <taxon>Micromonosporaceae</taxon>
        <taxon>Actinoplanes</taxon>
    </lineage>
</organism>
<gene>
    <name evidence="2" type="ORF">BJ964_008460</name>
</gene>
<evidence type="ECO:0000256" key="1">
    <source>
        <dbReference type="SAM" id="MobiDB-lite"/>
    </source>
</evidence>
<dbReference type="InterPro" id="IPR029063">
    <property type="entry name" value="SAM-dependent_MTases_sf"/>
</dbReference>
<keyword evidence="2" id="KW-0489">Methyltransferase</keyword>
<sequence length="277" mass="31297">MTMRKGVNRVLRNLTGYELRKPKPPVKKAAPKPTPAPEPAAAKPAAPPEIKFPVDYDEAARATIRAVKPWTMTSPEKLNALVHSVRYVVRHRIPGDVVECGVWRGGSMLAIAKTLAETGDTDRHLHLYDTFEGMSEPTEHDKRHDGRSAAEMLETSDKSSGVWAYASIEDVRATMRESVYPADRIHYYKGKVEDTIPGDAPERISILRLDTDWYESTRHELEHLWPRLVPGGVLLLDDYGWWDGAKRAVDEWLEEVNPQLLLLRMDEGRVGIKQTLS</sequence>
<name>A0A7W7HPI4_9ACTN</name>
<dbReference type="PANTHER" id="PTHR40036">
    <property type="entry name" value="MACROCIN O-METHYLTRANSFERASE"/>
    <property type="match status" value="1"/>
</dbReference>
<keyword evidence="2" id="KW-0808">Transferase</keyword>
<dbReference type="Pfam" id="PF05711">
    <property type="entry name" value="TylF"/>
    <property type="match status" value="1"/>
</dbReference>
<comment type="caution">
    <text evidence="2">The sequence shown here is derived from an EMBL/GenBank/DDBJ whole genome shotgun (WGS) entry which is preliminary data.</text>
</comment>
<dbReference type="GO" id="GO:0008168">
    <property type="term" value="F:methyltransferase activity"/>
    <property type="evidence" value="ECO:0007669"/>
    <property type="project" value="UniProtKB-KW"/>
</dbReference>
<dbReference type="GO" id="GO:0032259">
    <property type="term" value="P:methylation"/>
    <property type="evidence" value="ECO:0007669"/>
    <property type="project" value="UniProtKB-KW"/>
</dbReference>
<reference evidence="2 3" key="1">
    <citation type="submission" date="2020-08" db="EMBL/GenBank/DDBJ databases">
        <title>Sequencing the genomes of 1000 actinobacteria strains.</title>
        <authorList>
            <person name="Klenk H.-P."/>
        </authorList>
    </citation>
    <scope>NUCLEOTIDE SEQUENCE [LARGE SCALE GENOMIC DNA]</scope>
    <source>
        <strain evidence="2 3">DSM 43150</strain>
    </source>
</reference>
<protein>
    <submittedName>
        <fullName evidence="2">Putative O-methyltransferase YrrM</fullName>
    </submittedName>
</protein>
<dbReference type="InterPro" id="IPR008884">
    <property type="entry name" value="TylF_MeTrfase"/>
</dbReference>
<dbReference type="EMBL" id="JACHNC010000001">
    <property type="protein sequence ID" value="MBB4754299.1"/>
    <property type="molecule type" value="Genomic_DNA"/>
</dbReference>
<evidence type="ECO:0000313" key="2">
    <source>
        <dbReference type="EMBL" id="MBB4754299.1"/>
    </source>
</evidence>
<dbReference type="SUPFAM" id="SSF53335">
    <property type="entry name" value="S-adenosyl-L-methionine-dependent methyltransferases"/>
    <property type="match status" value="1"/>
</dbReference>
<feature type="region of interest" description="Disordered" evidence="1">
    <location>
        <begin position="1"/>
        <end position="48"/>
    </location>
</feature>
<accession>A0A7W7HPI4</accession>
<proteinExistence type="predicted"/>
<dbReference type="PANTHER" id="PTHR40036:SF1">
    <property type="entry name" value="MACROCIN O-METHYLTRANSFERASE"/>
    <property type="match status" value="1"/>
</dbReference>
<dbReference type="Proteomes" id="UP000590511">
    <property type="component" value="Unassembled WGS sequence"/>
</dbReference>
<dbReference type="AlphaFoldDB" id="A0A7W7HPI4"/>
<dbReference type="Gene3D" id="3.40.50.150">
    <property type="entry name" value="Vaccinia Virus protein VP39"/>
    <property type="match status" value="1"/>
</dbReference>